<gene>
    <name evidence="1" type="ORF">D1831_12475</name>
</gene>
<name>A0A3R8J5F0_9LACO</name>
<dbReference type="OrthoDB" id="2274414at2"/>
<comment type="caution">
    <text evidence="1">The sequence shown here is derived from an EMBL/GenBank/DDBJ whole genome shotgun (WGS) entry which is preliminary data.</text>
</comment>
<proteinExistence type="predicted"/>
<reference evidence="1 2" key="1">
    <citation type="submission" date="2018-08" db="EMBL/GenBank/DDBJ databases">
        <title>Genome Lactobacillus garii FI11369.</title>
        <authorList>
            <person name="Diaz M."/>
            <person name="Narbad A."/>
        </authorList>
    </citation>
    <scope>NUCLEOTIDE SEQUENCE [LARGE SCALE GENOMIC DNA]</scope>
    <source>
        <strain evidence="1 2">FI11369</strain>
    </source>
</reference>
<accession>A0A3R8J5F0</accession>
<organism evidence="1 2">
    <name type="scientific">Lactiplantibacillus garii</name>
    <dbReference type="NCBI Taxonomy" id="2306423"/>
    <lineage>
        <taxon>Bacteria</taxon>
        <taxon>Bacillati</taxon>
        <taxon>Bacillota</taxon>
        <taxon>Bacilli</taxon>
        <taxon>Lactobacillales</taxon>
        <taxon>Lactobacillaceae</taxon>
        <taxon>Lactiplantibacillus</taxon>
    </lineage>
</organism>
<dbReference type="RefSeq" id="WP_125073216.1">
    <property type="nucleotide sequence ID" value="NZ_QWZQ01000053.1"/>
</dbReference>
<evidence type="ECO:0000313" key="1">
    <source>
        <dbReference type="EMBL" id="RRK09485.1"/>
    </source>
</evidence>
<evidence type="ECO:0000313" key="2">
    <source>
        <dbReference type="Proteomes" id="UP000283633"/>
    </source>
</evidence>
<keyword evidence="2" id="KW-1185">Reference proteome</keyword>
<protein>
    <submittedName>
        <fullName evidence="1">Uncharacterized protein</fullName>
    </submittedName>
</protein>
<dbReference type="Proteomes" id="UP000283633">
    <property type="component" value="Unassembled WGS sequence"/>
</dbReference>
<dbReference type="EMBL" id="QWZQ01000053">
    <property type="protein sequence ID" value="RRK09485.1"/>
    <property type="molecule type" value="Genomic_DNA"/>
</dbReference>
<dbReference type="AlphaFoldDB" id="A0A3R8J5F0"/>
<sequence>MIKRQPDRFNWSDLVWNQLPARFDTQKPNEILRWAERCDAVNLQALNTFFNWTYGKIRVPKIPSFLIHNGESLKPSKLVTS</sequence>